<dbReference type="InterPro" id="IPR027417">
    <property type="entry name" value="P-loop_NTPase"/>
</dbReference>
<accession>A0A6J4LTF5</accession>
<sequence length="405" mass="44481">MSTVYVHIGLAKTGTTSLQQAAHERRDECAAAGLHVPGTRHRDHRLAAYDLLGRRIEGDDADVVPGAFRRLVDDIAAAGAEKALFSEELLAVARPAQVRRLVRALAPHRVEVIVGLRDLGRTLVSAWQQEVVMGETVSWPEYAAAVRDAGATGSRAGVAFWLRQDVFRVLDAWRRHVPAERIHLVTVPPPGADDRVLLERFADALGIPPATLSLDAGPRNRSLGAVEIEALRRLNGRIATKLSTRQYLYLVEHGIRERLEAPATRPLRLPAEHHPWVAERSEGIVAGLRERGHVVHGDLADLLPPDPGAAVDRPVDDVSDDELVDVLEDMLTALAMAHGALFRRYRRLAERSGEHPGTLEVVRSQARAAVFGSKTAALRWADRSPVAAWGARQYLRRTTKGRPLP</sequence>
<dbReference type="Gene3D" id="3.40.50.300">
    <property type="entry name" value="P-loop containing nucleotide triphosphate hydrolases"/>
    <property type="match status" value="1"/>
</dbReference>
<organism evidence="1">
    <name type="scientific">uncultured Nocardioidaceae bacterium</name>
    <dbReference type="NCBI Taxonomy" id="253824"/>
    <lineage>
        <taxon>Bacteria</taxon>
        <taxon>Bacillati</taxon>
        <taxon>Actinomycetota</taxon>
        <taxon>Actinomycetes</taxon>
        <taxon>Propionibacteriales</taxon>
        <taxon>Nocardioidaceae</taxon>
        <taxon>environmental samples</taxon>
    </lineage>
</organism>
<evidence type="ECO:0000313" key="1">
    <source>
        <dbReference type="EMBL" id="CAA9341644.1"/>
    </source>
</evidence>
<protein>
    <recommendedName>
        <fullName evidence="2">Sulfotransferase family protein</fullName>
    </recommendedName>
</protein>
<name>A0A6J4LTF5_9ACTN</name>
<evidence type="ECO:0008006" key="2">
    <source>
        <dbReference type="Google" id="ProtNLM"/>
    </source>
</evidence>
<gene>
    <name evidence="1" type="ORF">AVDCRST_MAG34-969</name>
</gene>
<dbReference type="AlphaFoldDB" id="A0A6J4LTF5"/>
<reference evidence="1" key="1">
    <citation type="submission" date="2020-02" db="EMBL/GenBank/DDBJ databases">
        <authorList>
            <person name="Meier V. D."/>
        </authorList>
    </citation>
    <scope>NUCLEOTIDE SEQUENCE</scope>
    <source>
        <strain evidence="1">AVDCRST_MAG34</strain>
    </source>
</reference>
<proteinExistence type="predicted"/>
<dbReference type="EMBL" id="CADCUI010000020">
    <property type="protein sequence ID" value="CAA9341644.1"/>
    <property type="molecule type" value="Genomic_DNA"/>
</dbReference>
<dbReference type="SUPFAM" id="SSF52540">
    <property type="entry name" value="P-loop containing nucleoside triphosphate hydrolases"/>
    <property type="match status" value="1"/>
</dbReference>